<feature type="compositionally biased region" description="Low complexity" evidence="1">
    <location>
        <begin position="421"/>
        <end position="434"/>
    </location>
</feature>
<feature type="compositionally biased region" description="Basic and acidic residues" evidence="1">
    <location>
        <begin position="889"/>
        <end position="898"/>
    </location>
</feature>
<feature type="compositionally biased region" description="Polar residues" evidence="1">
    <location>
        <begin position="946"/>
        <end position="955"/>
    </location>
</feature>
<dbReference type="GeneID" id="25976579"/>
<organism evidence="3">
    <name type="scientific">Grosmannia clavigera (strain kw1407 / UAMH 11150)</name>
    <name type="common">Blue stain fungus</name>
    <name type="synonym">Graphiocladiella clavigera</name>
    <dbReference type="NCBI Taxonomy" id="655863"/>
    <lineage>
        <taxon>Eukaryota</taxon>
        <taxon>Fungi</taxon>
        <taxon>Dikarya</taxon>
        <taxon>Ascomycota</taxon>
        <taxon>Pezizomycotina</taxon>
        <taxon>Sordariomycetes</taxon>
        <taxon>Sordariomycetidae</taxon>
        <taxon>Ophiostomatales</taxon>
        <taxon>Ophiostomataceae</taxon>
        <taxon>Leptographium</taxon>
    </lineage>
</organism>
<feature type="compositionally biased region" description="Pro residues" evidence="1">
    <location>
        <begin position="281"/>
        <end position="296"/>
    </location>
</feature>
<feature type="compositionally biased region" description="Low complexity" evidence="1">
    <location>
        <begin position="983"/>
        <end position="995"/>
    </location>
</feature>
<feature type="compositionally biased region" description="Low complexity" evidence="1">
    <location>
        <begin position="928"/>
        <end position="945"/>
    </location>
</feature>
<dbReference type="STRING" id="655863.F0X8H7"/>
<feature type="compositionally biased region" description="Basic and acidic residues" evidence="1">
    <location>
        <begin position="734"/>
        <end position="748"/>
    </location>
</feature>
<feature type="compositionally biased region" description="Basic and acidic residues" evidence="1">
    <location>
        <begin position="600"/>
        <end position="612"/>
    </location>
</feature>
<feature type="compositionally biased region" description="Basic residues" evidence="1">
    <location>
        <begin position="221"/>
        <end position="237"/>
    </location>
</feature>
<gene>
    <name evidence="2" type="ORF">CMQ_3475</name>
</gene>
<feature type="compositionally biased region" description="Pro residues" evidence="1">
    <location>
        <begin position="313"/>
        <end position="337"/>
    </location>
</feature>
<dbReference type="Proteomes" id="UP000007796">
    <property type="component" value="Unassembled WGS sequence"/>
</dbReference>
<protein>
    <submittedName>
        <fullName evidence="2">Uncharacterized protein</fullName>
    </submittedName>
</protein>
<feature type="compositionally biased region" description="Low complexity" evidence="1">
    <location>
        <begin position="369"/>
        <end position="400"/>
    </location>
</feature>
<proteinExistence type="predicted"/>
<evidence type="ECO:0000256" key="1">
    <source>
        <dbReference type="SAM" id="MobiDB-lite"/>
    </source>
</evidence>
<accession>F0X8H7</accession>
<evidence type="ECO:0000313" key="3">
    <source>
        <dbReference type="Proteomes" id="UP000007796"/>
    </source>
</evidence>
<dbReference type="AlphaFoldDB" id="F0X8H7"/>
<feature type="compositionally biased region" description="Polar residues" evidence="1">
    <location>
        <begin position="972"/>
        <end position="982"/>
    </location>
</feature>
<feature type="region of interest" description="Disordered" evidence="1">
    <location>
        <begin position="213"/>
        <end position="843"/>
    </location>
</feature>
<feature type="region of interest" description="Disordered" evidence="1">
    <location>
        <begin position="914"/>
        <end position="1041"/>
    </location>
</feature>
<feature type="region of interest" description="Disordered" evidence="1">
    <location>
        <begin position="868"/>
        <end position="898"/>
    </location>
</feature>
<feature type="compositionally biased region" description="Basic and acidic residues" evidence="1">
    <location>
        <begin position="637"/>
        <end position="651"/>
    </location>
</feature>
<dbReference type="InParanoid" id="F0X8H7"/>
<keyword evidence="3" id="KW-1185">Reference proteome</keyword>
<feature type="compositionally biased region" description="Polar residues" evidence="1">
    <location>
        <begin position="656"/>
        <end position="671"/>
    </location>
</feature>
<evidence type="ECO:0000313" key="2">
    <source>
        <dbReference type="EMBL" id="EFX05406.1"/>
    </source>
</evidence>
<dbReference type="RefSeq" id="XP_014174888.1">
    <property type="nucleotide sequence ID" value="XM_014319413.1"/>
</dbReference>
<dbReference type="EMBL" id="GL629735">
    <property type="protein sequence ID" value="EFX05406.1"/>
    <property type="molecule type" value="Genomic_DNA"/>
</dbReference>
<name>F0X8H7_GROCL</name>
<feature type="compositionally biased region" description="Basic and acidic residues" evidence="1">
    <location>
        <begin position="689"/>
        <end position="700"/>
    </location>
</feature>
<reference evidence="2 3" key="1">
    <citation type="journal article" date="2011" name="Proc. Natl. Acad. Sci. U.S.A.">
        <title>Genome and transcriptome analyses of the mountain pine beetle-fungal symbiont Grosmannia clavigera, a lodgepole pine pathogen.</title>
        <authorList>
            <person name="DiGuistini S."/>
            <person name="Wang Y."/>
            <person name="Liao N.Y."/>
            <person name="Taylor G."/>
            <person name="Tanguay P."/>
            <person name="Feau N."/>
            <person name="Henrissat B."/>
            <person name="Chan S.K."/>
            <person name="Hesse-Orce U."/>
            <person name="Alamouti S.M."/>
            <person name="Tsui C.K.M."/>
            <person name="Docking R.T."/>
            <person name="Levasseur A."/>
            <person name="Haridas S."/>
            <person name="Robertson G."/>
            <person name="Birol I."/>
            <person name="Holt R.A."/>
            <person name="Marra M.A."/>
            <person name="Hamelin R.C."/>
            <person name="Hirst M."/>
            <person name="Jones S.J.M."/>
            <person name="Bohlmann J."/>
            <person name="Breuil C."/>
        </authorList>
    </citation>
    <scope>NUCLEOTIDE SEQUENCE [LARGE SCALE GENOMIC DNA]</scope>
    <source>
        <strain evidence="3">kw1407 / UAMH 11150</strain>
    </source>
</reference>
<sequence>MYPDGHIARDVNHLLLRWLLRSAAAEKLPFPFLGISHPRILTRARPDSKGVAALTSAPGRTRCTFCRIPSSLATIQSASEQCRWIARPDAIPSAHLRHAKPSASEAPEDGPAACIGRRRRRRFSFDPVNARRRPDRLRSTKNSRFHLPVGRRFSDQVIGSNSCGLCARRAPDQLAPGSHGRAPVLQLRHVRPPDRCLSRTHACSTSPSVLTTLSGLEEHRKRQATSKGLRHKSRGKHYASSSASSLSRHPNGMVVTRYPPPPSVGEPQITRYPPHHQLSHLPPPPPMSLLPPPPPSANGGSYHGYHPQHHALPPHPPPRHQPGPEPWKYPPQQPAYPGPHSSVPAPPHYPHYDTFGQSMPGPSPHAPRSRSAPDSSYYSQSYPPQPGYFASPPSGVKGPSVIPPPPSFASAPYYPQPPHLSHPLPQAPHHQPPSGLSQPGTSEPYAHHEFGRPLPQSYPLYGSPPSNLPNTPRYPQGSGSGNGWRPGKRGDFTGPFHRGGRASFGKDRGGRRHYPANANGFRHSSLEHSIGGSSIPTGPAALSRRFAATAPDSERRAPSNDAASGAAPSQLASPAVPNGIPAKPPTPISMSRSGLKKGGRPHEAVKKAELDHTSSQSSPNTIAESESLDPHLSSQKRTNDSHLTVDDDRGIKRNRLSPTDWSAPGRQSVTPVLSGKPIAPVSDTPTSSHADRKQDEDGAQTHDSSPSKNSLPNPPNGSPWSSRPPNRVLSYGTSDHESSGTSTRHDSGYHSNDGAQPVLAATKGSAAVSGLLVPSSRSGFSRSRSSSPLDDLELAMLGMVRPESDEENEGLQKPSDKSGGNQKIRKRQQPRVATAYRPSKTTQYLHPFFSTHLPFKITNILAFTMGSNHSTQSSKKQGSRHGSRSATKQWERQQGEERLQRALRDEGVREFMAGGCSAADGGHRQQARSSSSSSRNNKNSGLSRSDGLSRTSNVKYKTAPRAAEGSRREQQLAEQASRVQNVPSAAYSGGSPSPSVWASGQYGTTRPVPPSSQQPASSGPRCMVDPSKNQGGRVSRFREEF</sequence>
<dbReference type="HOGENOM" id="CLU_292572_0_0_1"/>
<dbReference type="eggNOG" id="ENOG502R78K">
    <property type="taxonomic scope" value="Eukaryota"/>
</dbReference>
<feature type="compositionally biased region" description="Low complexity" evidence="1">
    <location>
        <begin position="775"/>
        <end position="787"/>
    </location>
</feature>
<feature type="compositionally biased region" description="Polar residues" evidence="1">
    <location>
        <begin position="613"/>
        <end position="624"/>
    </location>
</feature>